<reference evidence="1" key="1">
    <citation type="journal article" date="2022" name="bioRxiv">
        <title>Deciphering the potential niche of two novel black yeast fungi from a biological soil crust based on their genomes, phenotypes, and melanin regulation.</title>
        <authorList>
            <consortium name="DOE Joint Genome Institute"/>
            <person name="Carr E.C."/>
            <person name="Barton Q."/>
            <person name="Grambo S."/>
            <person name="Sullivan M."/>
            <person name="Renfro C.M."/>
            <person name="Kuo A."/>
            <person name="Pangilinan J."/>
            <person name="Lipzen A."/>
            <person name="Keymanesh K."/>
            <person name="Savage E."/>
            <person name="Barry K."/>
            <person name="Grigoriev I.V."/>
            <person name="Riekhof W.R."/>
            <person name="Harris S.S."/>
        </authorList>
    </citation>
    <scope>NUCLEOTIDE SEQUENCE</scope>
    <source>
        <strain evidence="1">JF 03-4F</strain>
    </source>
</reference>
<sequence length="346" mass="38081">MRPALSRLKPNLLRACGSTMFPSRVCAPLRAAPETEDIFESALSNLFTDDTQNSHGTPGQSVVYDSPGFGKIPLRIPSHPDVEEGRKLFAHYLWNAGVIAADAIECASSQDATTHSPVDWDSRYWDVRGKRLLELGAGTALPSLISALSGAANVTITDHPSSPALTMGAIEQNVRENVLERTGSDHTSSKSVVNVFGYTWGTTKMYLPNHYGKLAPEQPETFDRIIIADCLWMPSQHVNLVKTILHYLDSSQENACAFVLAGFHTGRAIVRGFFQIATGEWTQEDQAGDEDEDEDEELRAVQGRLKAASIFEIDANGVCRPWLPIRSGEDKQQAKRWTVCAVLVKR</sequence>
<comment type="caution">
    <text evidence="1">The sequence shown here is derived from an EMBL/GenBank/DDBJ whole genome shotgun (WGS) entry which is preliminary data.</text>
</comment>
<dbReference type="AlphaFoldDB" id="A0AAN6E611"/>
<dbReference type="Proteomes" id="UP001203852">
    <property type="component" value="Unassembled WGS sequence"/>
</dbReference>
<dbReference type="InterPro" id="IPR029063">
    <property type="entry name" value="SAM-dependent_MTases_sf"/>
</dbReference>
<dbReference type="Pfam" id="PF10294">
    <property type="entry name" value="Methyltransf_16"/>
    <property type="match status" value="1"/>
</dbReference>
<name>A0AAN6E611_9EURO</name>
<accession>A0AAN6E611</accession>
<dbReference type="SUPFAM" id="SSF53335">
    <property type="entry name" value="S-adenosyl-L-methionine-dependent methyltransferases"/>
    <property type="match status" value="1"/>
</dbReference>
<gene>
    <name evidence="1" type="ORF">EDD36DRAFT_3099</name>
</gene>
<dbReference type="PANTHER" id="PTHR14614">
    <property type="entry name" value="HEPATOCELLULAR CARCINOMA-ASSOCIATED ANTIGEN"/>
    <property type="match status" value="1"/>
</dbReference>
<evidence type="ECO:0000313" key="1">
    <source>
        <dbReference type="EMBL" id="KAI1617493.1"/>
    </source>
</evidence>
<proteinExistence type="predicted"/>
<dbReference type="Gene3D" id="3.40.50.150">
    <property type="entry name" value="Vaccinia Virus protein VP39"/>
    <property type="match status" value="1"/>
</dbReference>
<protein>
    <recommendedName>
        <fullName evidence="3">Nicotinamide N-methyltransferase</fullName>
    </recommendedName>
</protein>
<dbReference type="EMBL" id="MU404350">
    <property type="protein sequence ID" value="KAI1617493.1"/>
    <property type="molecule type" value="Genomic_DNA"/>
</dbReference>
<dbReference type="GO" id="GO:0008757">
    <property type="term" value="F:S-adenosylmethionine-dependent methyltransferase activity"/>
    <property type="evidence" value="ECO:0007669"/>
    <property type="project" value="UniProtKB-ARBA"/>
</dbReference>
<dbReference type="GO" id="GO:0005737">
    <property type="term" value="C:cytoplasm"/>
    <property type="evidence" value="ECO:0007669"/>
    <property type="project" value="TreeGrafter"/>
</dbReference>
<organism evidence="1 2">
    <name type="scientific">Exophiala viscosa</name>
    <dbReference type="NCBI Taxonomy" id="2486360"/>
    <lineage>
        <taxon>Eukaryota</taxon>
        <taxon>Fungi</taxon>
        <taxon>Dikarya</taxon>
        <taxon>Ascomycota</taxon>
        <taxon>Pezizomycotina</taxon>
        <taxon>Eurotiomycetes</taxon>
        <taxon>Chaetothyriomycetidae</taxon>
        <taxon>Chaetothyriales</taxon>
        <taxon>Herpotrichiellaceae</taxon>
        <taxon>Exophiala</taxon>
    </lineage>
</organism>
<keyword evidence="2" id="KW-1185">Reference proteome</keyword>
<dbReference type="PANTHER" id="PTHR14614:SF104">
    <property type="entry name" value="N-METHYLTRANSFERASE, PUTATIVE (AFU_ORTHOLOGUE AFUA_1G17750)-RELATED"/>
    <property type="match status" value="1"/>
</dbReference>
<evidence type="ECO:0008006" key="3">
    <source>
        <dbReference type="Google" id="ProtNLM"/>
    </source>
</evidence>
<evidence type="ECO:0000313" key="2">
    <source>
        <dbReference type="Proteomes" id="UP001203852"/>
    </source>
</evidence>
<dbReference type="InterPro" id="IPR019410">
    <property type="entry name" value="Methyltransf_16"/>
</dbReference>